<accession>A0A131XRC9</accession>
<evidence type="ECO:0000256" key="1">
    <source>
        <dbReference type="SAM" id="Phobius"/>
    </source>
</evidence>
<name>A0A131XRC9_IXORI</name>
<keyword evidence="1" id="KW-0472">Membrane</keyword>
<feature type="transmembrane region" description="Helical" evidence="1">
    <location>
        <begin position="20"/>
        <end position="43"/>
    </location>
</feature>
<sequence>MIDRHRNAMGDPDPMRMTDLEALLSTLGALFAVTGFFCVALGLSLPHVAVTVAGYVLAPIGLVVFLAFLFVYHSGRRGQILSVNNRRRGEEVTNSNVRVDSAGSPMVPSTRQVPPAKSLAKKLCVESEQPNTVYETHL</sequence>
<keyword evidence="1" id="KW-0812">Transmembrane</keyword>
<protein>
    <submittedName>
        <fullName evidence="2">Putative conserved plasma membrane protein</fullName>
    </submittedName>
</protein>
<evidence type="ECO:0000313" key="2">
    <source>
        <dbReference type="EMBL" id="JAP68932.1"/>
    </source>
</evidence>
<organism evidence="2">
    <name type="scientific">Ixodes ricinus</name>
    <name type="common">Common tick</name>
    <name type="synonym">Acarus ricinus</name>
    <dbReference type="NCBI Taxonomy" id="34613"/>
    <lineage>
        <taxon>Eukaryota</taxon>
        <taxon>Metazoa</taxon>
        <taxon>Ecdysozoa</taxon>
        <taxon>Arthropoda</taxon>
        <taxon>Chelicerata</taxon>
        <taxon>Arachnida</taxon>
        <taxon>Acari</taxon>
        <taxon>Parasitiformes</taxon>
        <taxon>Ixodida</taxon>
        <taxon>Ixodoidea</taxon>
        <taxon>Ixodidae</taxon>
        <taxon>Ixodinae</taxon>
        <taxon>Ixodes</taxon>
    </lineage>
</organism>
<reference evidence="2" key="1">
    <citation type="submission" date="2016-02" db="EMBL/GenBank/DDBJ databases">
        <title>RNAseq analyses of the midgut from blood- or serum-fed Ixodes ricinus ticks.</title>
        <authorList>
            <person name="Perner J."/>
            <person name="Provaznik J."/>
            <person name="Schrenkova J."/>
            <person name="Urbanova V."/>
            <person name="Ribeiro J.M."/>
            <person name="Kopacek P."/>
        </authorList>
    </citation>
    <scope>NUCLEOTIDE SEQUENCE</scope>
    <source>
        <tissue evidence="2">Gut</tissue>
    </source>
</reference>
<dbReference type="EMBL" id="GEFM01006864">
    <property type="protein sequence ID" value="JAP68932.1"/>
    <property type="molecule type" value="mRNA"/>
</dbReference>
<dbReference type="AlphaFoldDB" id="A0A131XRC9"/>
<keyword evidence="1" id="KW-1133">Transmembrane helix</keyword>
<feature type="transmembrane region" description="Helical" evidence="1">
    <location>
        <begin position="49"/>
        <end position="72"/>
    </location>
</feature>
<proteinExistence type="evidence at transcript level"/>